<organism evidence="2 3">
    <name type="scientific">Hallella faecis</name>
    <dbReference type="NCBI Taxonomy" id="2841596"/>
    <lineage>
        <taxon>Bacteria</taxon>
        <taxon>Pseudomonadati</taxon>
        <taxon>Bacteroidota</taxon>
        <taxon>Bacteroidia</taxon>
        <taxon>Bacteroidales</taxon>
        <taxon>Prevotellaceae</taxon>
        <taxon>Hallella</taxon>
    </lineage>
</organism>
<protein>
    <submittedName>
        <fullName evidence="2">DUF308 domain-containing protein</fullName>
    </submittedName>
</protein>
<keyword evidence="1" id="KW-1133">Transmembrane helix</keyword>
<name>A0ABV1FMF4_9BACT</name>
<keyword evidence="3" id="KW-1185">Reference proteome</keyword>
<reference evidence="2 3" key="1">
    <citation type="submission" date="2024-04" db="EMBL/GenBank/DDBJ databases">
        <title>Human intestinal bacterial collection.</title>
        <authorList>
            <person name="Pauvert C."/>
            <person name="Hitch T.C.A."/>
            <person name="Clavel T."/>
        </authorList>
    </citation>
    <scope>NUCLEOTIDE SEQUENCE [LARGE SCALE GENOMIC DNA]</scope>
    <source>
        <strain evidence="2 3">CLA-AA-H145</strain>
    </source>
</reference>
<feature type="transmembrane region" description="Helical" evidence="1">
    <location>
        <begin position="159"/>
        <end position="179"/>
    </location>
</feature>
<feature type="transmembrane region" description="Helical" evidence="1">
    <location>
        <begin position="73"/>
        <end position="95"/>
    </location>
</feature>
<sequence length="216" mass="23543">MKVFQSSIFRALCAIVVGALLVKYREQTVTWITIAIGVIFFVSGVISTVAYLSAKRQATKEGVEIYDAKGNRLTRPVPPFPIVGIGSIILGAWLALFPNSFVNGLMFVLAGMLILGALNLFFNLAAATRFSSIGCLWWVLPVAIFLVGITALVKPSTIASAPLFIIGWGMMAYGMVDLVNTIKIHRCRKAFEKAQQGNDEADVVTIEEITDEPEEK</sequence>
<feature type="transmembrane region" description="Helical" evidence="1">
    <location>
        <begin position="7"/>
        <end position="24"/>
    </location>
</feature>
<comment type="caution">
    <text evidence="2">The sequence shown here is derived from an EMBL/GenBank/DDBJ whole genome shotgun (WGS) entry which is preliminary data.</text>
</comment>
<gene>
    <name evidence="2" type="ORF">AAAT34_00790</name>
</gene>
<feature type="transmembrane region" description="Helical" evidence="1">
    <location>
        <begin position="134"/>
        <end position="153"/>
    </location>
</feature>
<dbReference type="Proteomes" id="UP001487296">
    <property type="component" value="Unassembled WGS sequence"/>
</dbReference>
<dbReference type="InterPro" id="IPR005325">
    <property type="entry name" value="DUF308_memb"/>
</dbReference>
<evidence type="ECO:0000256" key="1">
    <source>
        <dbReference type="SAM" id="Phobius"/>
    </source>
</evidence>
<keyword evidence="1" id="KW-0472">Membrane</keyword>
<dbReference type="EMBL" id="JBBNFP010000002">
    <property type="protein sequence ID" value="MEQ2485586.1"/>
    <property type="molecule type" value="Genomic_DNA"/>
</dbReference>
<evidence type="ECO:0000313" key="3">
    <source>
        <dbReference type="Proteomes" id="UP001487296"/>
    </source>
</evidence>
<proteinExistence type="predicted"/>
<accession>A0ABV1FMF4</accession>
<evidence type="ECO:0000313" key="2">
    <source>
        <dbReference type="EMBL" id="MEQ2485586.1"/>
    </source>
</evidence>
<feature type="transmembrane region" description="Helical" evidence="1">
    <location>
        <begin position="30"/>
        <end position="52"/>
    </location>
</feature>
<feature type="transmembrane region" description="Helical" evidence="1">
    <location>
        <begin position="101"/>
        <end position="122"/>
    </location>
</feature>
<keyword evidence="1" id="KW-0812">Transmembrane</keyword>
<dbReference type="RefSeq" id="WP_215758530.1">
    <property type="nucleotide sequence ID" value="NZ_JAHKBE010000001.1"/>
</dbReference>
<dbReference type="Pfam" id="PF03729">
    <property type="entry name" value="DUF308"/>
    <property type="match status" value="2"/>
</dbReference>